<dbReference type="OrthoDB" id="8922241at2759"/>
<sequence>MAQRNDGSLADWEDGSFSVEPTPYSTHMSDRGGIPLVAQRRFEGASANSLHPIADQISVYANNDINVRPGTFRNRLSGQQAASFRNDGSYRRSEHSDPANTACPPPEHINSTQSDLQSISSWIIDDNESSADPGIYNNPSTVFDSLPRQYHNSSDYSASPFLFQIATEPALDVFSEPAQTEALPAVGWDLRAIRPPDFHDPAYDLTIRDHSSDKSCKKFRPSPSISDYSTTISLVEQLRPCTVSSEVIGSDRSRSEQTSIKPYGDHTVCEICGAKFTGRYARGNCSRHVRLLHSEKPAQLGSDLVCRVCHKRFKRQDARRKHEWRKHEIGETKPIPRRQLASAGKLSHAEKHETGSDHGTATCTTALPEESGVELPYSVPPKTHRAYDHFANARMKLDDHAYNLYCHVVLLQYQRIVEAFQFEHSELHAAFVQQLHVLKTELLSEPYGQSDFNQPANPCPTDAQHPDHEHDGGVSDRQNKGKSPISRRTSKASSRSHPYSHRPSKKTADPLLDALEQFDVPEYQELDCPIHKWHLMYGQTSPCNGCGKPYMNGVRQHLLPTYSHQHRAQLPFIQRCDNCKDDFVDAHIWAQGGHWVRRQQGAGTCRARSQPQGSSLIIWARLFLKIYPEETQVTSPYRNDQRLLPANLVALLRNDIGLPQVMSRVNPPTSPNPSLTLQHPEGQHDQGTETQNLQQRFEQMEAELAQNATVDTLVSRASEVLAQFLAQEFTETNHERVDIDAIKIYYINRLDQLRQNAWAQLTQAHQPHPEFDMEQALLAPTGLIQAEVPAFGGAADFLNLPYQTEQTLGTSHIPHAEMGTQSSSQDYHTGDVSFGITTSSRTSHDLGLPSNDQSQQLDAQFCCLADLTDYSHTSHNHRQYLSPHDVYLLDQPGSSRLPQRLAANSLMSEVDSMMTTPLDADDPFYYASMDPEYDMTFSDVG</sequence>
<dbReference type="RefSeq" id="XP_001801696.1">
    <property type="nucleotide sequence ID" value="XM_001801644.1"/>
</dbReference>
<dbReference type="PROSITE" id="PS00028">
    <property type="entry name" value="ZINC_FINGER_C2H2_1"/>
    <property type="match status" value="1"/>
</dbReference>
<dbReference type="EMBL" id="CP069036">
    <property type="protein sequence ID" value="QRD02719.1"/>
    <property type="molecule type" value="Genomic_DNA"/>
</dbReference>
<feature type="region of interest" description="Disordered" evidence="1">
    <location>
        <begin position="449"/>
        <end position="510"/>
    </location>
</feature>
<feature type="region of interest" description="Disordered" evidence="1">
    <location>
        <begin position="1"/>
        <end position="30"/>
    </location>
</feature>
<feature type="compositionally biased region" description="Basic and acidic residues" evidence="1">
    <location>
        <begin position="347"/>
        <end position="356"/>
    </location>
</feature>
<dbReference type="KEGG" id="pno:SNOG_11454"/>
<evidence type="ECO:0000256" key="1">
    <source>
        <dbReference type="SAM" id="MobiDB-lite"/>
    </source>
</evidence>
<evidence type="ECO:0000313" key="4">
    <source>
        <dbReference type="Proteomes" id="UP000663193"/>
    </source>
</evidence>
<organism evidence="3 4">
    <name type="scientific">Phaeosphaeria nodorum (strain SN15 / ATCC MYA-4574 / FGSC 10173)</name>
    <name type="common">Glume blotch fungus</name>
    <name type="synonym">Parastagonospora nodorum</name>
    <dbReference type="NCBI Taxonomy" id="321614"/>
    <lineage>
        <taxon>Eukaryota</taxon>
        <taxon>Fungi</taxon>
        <taxon>Dikarya</taxon>
        <taxon>Ascomycota</taxon>
        <taxon>Pezizomycotina</taxon>
        <taxon>Dothideomycetes</taxon>
        <taxon>Pleosporomycetidae</taxon>
        <taxon>Pleosporales</taxon>
        <taxon>Pleosporineae</taxon>
        <taxon>Phaeosphaeriaceae</taxon>
        <taxon>Parastagonospora</taxon>
    </lineage>
</organism>
<dbReference type="AlphaFoldDB" id="A0A7U2I5S7"/>
<evidence type="ECO:0000259" key="2">
    <source>
        <dbReference type="PROSITE" id="PS00028"/>
    </source>
</evidence>
<evidence type="ECO:0000313" key="3">
    <source>
        <dbReference type="EMBL" id="QRD02719.1"/>
    </source>
</evidence>
<protein>
    <recommendedName>
        <fullName evidence="2">C2H2-type domain-containing protein</fullName>
    </recommendedName>
</protein>
<feature type="domain" description="C2H2-type" evidence="2">
    <location>
        <begin position="306"/>
        <end position="327"/>
    </location>
</feature>
<keyword evidence="4" id="KW-1185">Reference proteome</keyword>
<dbReference type="Gene3D" id="3.30.160.60">
    <property type="entry name" value="Classic Zinc Finger"/>
    <property type="match status" value="1"/>
</dbReference>
<feature type="compositionally biased region" description="Basic and acidic residues" evidence="1">
    <location>
        <begin position="88"/>
        <end position="97"/>
    </location>
</feature>
<dbReference type="Proteomes" id="UP000663193">
    <property type="component" value="Chromosome 14"/>
</dbReference>
<feature type="region of interest" description="Disordered" evidence="1">
    <location>
        <begin position="320"/>
        <end position="364"/>
    </location>
</feature>
<feature type="region of interest" description="Disordered" evidence="1">
    <location>
        <begin position="78"/>
        <end position="115"/>
    </location>
</feature>
<dbReference type="InterPro" id="IPR013087">
    <property type="entry name" value="Znf_C2H2_type"/>
</dbReference>
<dbReference type="VEuPathDB" id="FungiDB:JI435_114540"/>
<proteinExistence type="predicted"/>
<feature type="compositionally biased region" description="Basic and acidic residues" evidence="1">
    <location>
        <begin position="464"/>
        <end position="479"/>
    </location>
</feature>
<reference evidence="4" key="1">
    <citation type="journal article" date="2021" name="BMC Genomics">
        <title>Chromosome-level genome assembly and manually-curated proteome of model necrotroph Parastagonospora nodorum Sn15 reveals a genome-wide trove of candidate effector homologs, and redundancy of virulence-related functions within an accessory chromosome.</title>
        <authorList>
            <person name="Bertazzoni S."/>
            <person name="Jones D.A.B."/>
            <person name="Phan H.T."/>
            <person name="Tan K.-C."/>
            <person name="Hane J.K."/>
        </authorList>
    </citation>
    <scope>NUCLEOTIDE SEQUENCE [LARGE SCALE GENOMIC DNA]</scope>
    <source>
        <strain evidence="4">SN15 / ATCC MYA-4574 / FGSC 10173)</strain>
    </source>
</reference>
<feature type="region of interest" description="Disordered" evidence="1">
    <location>
        <begin position="663"/>
        <end position="689"/>
    </location>
</feature>
<name>A0A7U2I5S7_PHANO</name>
<gene>
    <name evidence="3" type="ORF">JI435_114540</name>
</gene>
<accession>A0A7U2I5S7</accession>